<evidence type="ECO:0000256" key="1">
    <source>
        <dbReference type="SAM" id="Phobius"/>
    </source>
</evidence>
<gene>
    <name evidence="2" type="ORF">Edafosvirus16_22</name>
</gene>
<dbReference type="EMBL" id="MK072081">
    <property type="protein sequence ID" value="AYV78523.1"/>
    <property type="molecule type" value="Genomic_DNA"/>
</dbReference>
<keyword evidence="1" id="KW-0812">Transmembrane</keyword>
<feature type="transmembrane region" description="Helical" evidence="1">
    <location>
        <begin position="24"/>
        <end position="45"/>
    </location>
</feature>
<feature type="transmembrane region" description="Helical" evidence="1">
    <location>
        <begin position="57"/>
        <end position="75"/>
    </location>
</feature>
<name>A0A3G4ZY74_9VIRU</name>
<protein>
    <submittedName>
        <fullName evidence="2">Uncharacterized protein</fullName>
    </submittedName>
</protein>
<evidence type="ECO:0000313" key="2">
    <source>
        <dbReference type="EMBL" id="AYV78523.1"/>
    </source>
</evidence>
<proteinExistence type="predicted"/>
<keyword evidence="1" id="KW-1133">Transmembrane helix</keyword>
<reference evidence="2" key="1">
    <citation type="submission" date="2018-10" db="EMBL/GenBank/DDBJ databases">
        <title>Hidden diversity of soil giant viruses.</title>
        <authorList>
            <person name="Schulz F."/>
            <person name="Alteio L."/>
            <person name="Goudeau D."/>
            <person name="Ryan E.M."/>
            <person name="Malmstrom R.R."/>
            <person name="Blanchard J."/>
            <person name="Woyke T."/>
        </authorList>
    </citation>
    <scope>NUCLEOTIDE SEQUENCE</scope>
    <source>
        <strain evidence="2">EDV1</strain>
    </source>
</reference>
<accession>A0A3G4ZY74</accession>
<keyword evidence="1" id="KW-0472">Membrane</keyword>
<sequence length="103" mass="11616">MTYDDLISPNIVAPQEEPFMAKKFLFIQSFTLSFYLSAIATYIVISVPMPASFQELIISFASLWTTFGLGFRFIGKPVMLYCIWKYTPKINVIVPSSSDGTIV</sequence>
<organism evidence="2">
    <name type="scientific">Edafosvirus sp</name>
    <dbReference type="NCBI Taxonomy" id="2487765"/>
    <lineage>
        <taxon>Viruses</taxon>
        <taxon>Varidnaviria</taxon>
        <taxon>Bamfordvirae</taxon>
        <taxon>Nucleocytoviricota</taxon>
        <taxon>Megaviricetes</taxon>
        <taxon>Imitervirales</taxon>
        <taxon>Mimiviridae</taxon>
        <taxon>Klosneuvirinae</taxon>
    </lineage>
</organism>